<dbReference type="Proteomes" id="UP000315280">
    <property type="component" value="Segment"/>
</dbReference>
<proteinExistence type="predicted"/>
<name>A0A516KV29_9CAUD</name>
<keyword evidence="2" id="KW-1185">Reference proteome</keyword>
<protein>
    <submittedName>
        <fullName evidence="1">Uncharacterized protein</fullName>
    </submittedName>
</protein>
<accession>A0A516KV29</accession>
<reference evidence="1 2" key="1">
    <citation type="submission" date="2019-06" db="EMBL/GenBank/DDBJ databases">
        <authorList>
            <person name="Austin C.R."/>
            <person name="Baumgardner C.A."/>
            <person name="Baysinger H.J."/>
            <person name="David A.M."/>
            <person name="Folse N.B."/>
            <person name="Gammon C.A."/>
            <person name="Garcia V.M."/>
            <person name="Gobble C.S."/>
            <person name="Herold B.N."/>
            <person name="Huamancondor M.S."/>
            <person name="Matheson G.R."/>
            <person name="Mondragon I."/>
            <person name="Nemes S.A."/>
            <person name="Neri L.M."/>
            <person name="Renaud V.D."/>
            <person name="Rigsbee E.A."/>
            <person name="Rockette B.M."/>
            <person name="Santiago M.R."/>
            <person name="Savage M.D."/>
            <person name="Simpson J.M."/>
            <person name="Slentz J.N."/>
            <person name="Spencer B.G."/>
            <person name="White D.J."/>
            <person name="Yarboro C.B."/>
            <person name="Anderson E.L."/>
            <person name="Wallen J.R."/>
            <person name="Gainey M.D."/>
            <person name="Garlena R.A."/>
            <person name="Russell D.A."/>
            <person name="Pope W.H."/>
            <person name="Jacobs-Sera D."/>
            <person name="Hatfull G.F."/>
        </authorList>
    </citation>
    <scope>NUCLEOTIDE SEQUENCE [LARGE SCALE GENOMIC DNA]</scope>
</reference>
<evidence type="ECO:0000313" key="1">
    <source>
        <dbReference type="EMBL" id="QDP45535.1"/>
    </source>
</evidence>
<organism evidence="1 2">
    <name type="scientific">Microbacterium phage FuzzBuster</name>
    <dbReference type="NCBI Taxonomy" id="2590935"/>
    <lineage>
        <taxon>Viruses</taxon>
        <taxon>Duplodnaviria</taxon>
        <taxon>Heunggongvirae</taxon>
        <taxon>Uroviricota</taxon>
        <taxon>Caudoviricetes</taxon>
        <taxon>Hodgkinviridae</taxon>
        <taxon>Fuzzbustervirus</taxon>
        <taxon>Fuzzbustervirus fuzzbuster</taxon>
    </lineage>
</organism>
<evidence type="ECO:0000313" key="2">
    <source>
        <dbReference type="Proteomes" id="UP000315280"/>
    </source>
</evidence>
<sequence length="114" mass="12117">MTHAIITAAREFAKDESRRDARGFKRRLPGGGRAILQLVGGTLAAESPTSPEGVASPEMRNGRGSLAVEIFGYSDTFDEQAATVITDILHAVAARGLSPQAVLNQAAAYYAEER</sequence>
<dbReference type="EMBL" id="MN062720">
    <property type="protein sequence ID" value="QDP45535.1"/>
    <property type="molecule type" value="Genomic_DNA"/>
</dbReference>
<gene>
    <name evidence="1" type="primary">51</name>
    <name evidence="1" type="ORF">SEA_FUZZBUSTER_51</name>
</gene>